<accession>A0ABT4G910</accession>
<sequence>MGDKREQQIDLSYFKGKTIAILGYANHGRDHALKLRNSGINVVVALRHDVPSTGWVEDGFRIVSVYEAVDEADVIQVW</sequence>
<comment type="caution">
    <text evidence="2">The sequence shown here is derived from an EMBL/GenBank/DDBJ whole genome shotgun (WGS) entry which is preliminary data.</text>
</comment>
<dbReference type="PROSITE" id="PS51850">
    <property type="entry name" value="KARI_N"/>
    <property type="match status" value="1"/>
</dbReference>
<dbReference type="SUPFAM" id="SSF51735">
    <property type="entry name" value="NAD(P)-binding Rossmann-fold domains"/>
    <property type="match status" value="1"/>
</dbReference>
<organism evidence="2 3">
    <name type="scientific">Paenibacillus alginolyticus</name>
    <dbReference type="NCBI Taxonomy" id="59839"/>
    <lineage>
        <taxon>Bacteria</taxon>
        <taxon>Bacillati</taxon>
        <taxon>Bacillota</taxon>
        <taxon>Bacilli</taxon>
        <taxon>Bacillales</taxon>
        <taxon>Paenibacillaceae</taxon>
        <taxon>Paenibacillus</taxon>
    </lineage>
</organism>
<name>A0ABT4G910_9BACL</name>
<gene>
    <name evidence="2" type="ORF">M5X19_07130</name>
</gene>
<dbReference type="Proteomes" id="UP001527099">
    <property type="component" value="Unassembled WGS sequence"/>
</dbReference>
<protein>
    <recommendedName>
        <fullName evidence="1">KARI N-terminal Rossmann domain-containing protein</fullName>
    </recommendedName>
</protein>
<dbReference type="InterPro" id="IPR013116">
    <property type="entry name" value="KARI_N"/>
</dbReference>
<dbReference type="RefSeq" id="WP_029198335.1">
    <property type="nucleotide sequence ID" value="NZ_JAMDMW010000064.1"/>
</dbReference>
<dbReference type="Pfam" id="PF07991">
    <property type="entry name" value="KARI_N"/>
    <property type="match status" value="1"/>
</dbReference>
<evidence type="ECO:0000313" key="3">
    <source>
        <dbReference type="Proteomes" id="UP001527099"/>
    </source>
</evidence>
<keyword evidence="3" id="KW-1185">Reference proteome</keyword>
<dbReference type="Gene3D" id="3.40.50.720">
    <property type="entry name" value="NAD(P)-binding Rossmann-like Domain"/>
    <property type="match status" value="1"/>
</dbReference>
<feature type="domain" description="KARI N-terminal Rossmann" evidence="1">
    <location>
        <begin position="1"/>
        <end position="78"/>
    </location>
</feature>
<dbReference type="EMBL" id="JAMDMX010000017">
    <property type="protein sequence ID" value="MCY9692669.1"/>
    <property type="molecule type" value="Genomic_DNA"/>
</dbReference>
<evidence type="ECO:0000259" key="1">
    <source>
        <dbReference type="PROSITE" id="PS51850"/>
    </source>
</evidence>
<proteinExistence type="predicted"/>
<dbReference type="InterPro" id="IPR036291">
    <property type="entry name" value="NAD(P)-bd_dom_sf"/>
</dbReference>
<evidence type="ECO:0000313" key="2">
    <source>
        <dbReference type="EMBL" id="MCY9692669.1"/>
    </source>
</evidence>
<reference evidence="2 3" key="1">
    <citation type="submission" date="2022-05" db="EMBL/GenBank/DDBJ databases">
        <title>Genome Sequencing of Bee-Associated Microbes.</title>
        <authorList>
            <person name="Dunlap C."/>
        </authorList>
    </citation>
    <scope>NUCLEOTIDE SEQUENCE [LARGE SCALE GENOMIC DNA]</scope>
    <source>
        <strain evidence="2 3">NRRL B-14421</strain>
    </source>
</reference>